<proteinExistence type="predicted"/>
<dbReference type="SUPFAM" id="SSF52540">
    <property type="entry name" value="P-loop containing nucleoside triphosphate hydrolases"/>
    <property type="match status" value="1"/>
</dbReference>
<dbReference type="GO" id="GO:0046404">
    <property type="term" value="F:ATP-dependent polydeoxyribonucleotide 5'-hydroxyl-kinase activity"/>
    <property type="evidence" value="ECO:0007669"/>
    <property type="project" value="TreeGrafter"/>
</dbReference>
<evidence type="ECO:0000313" key="2">
    <source>
        <dbReference type="Proteomes" id="UP000187735"/>
    </source>
</evidence>
<dbReference type="EMBL" id="CP017641">
    <property type="protein sequence ID" value="APZ90552.1"/>
    <property type="molecule type" value="Genomic_DNA"/>
</dbReference>
<dbReference type="PIRSF" id="PIRSF037081">
    <property type="entry name" value="P-loop_All4644_prd"/>
    <property type="match status" value="1"/>
</dbReference>
<dbReference type="Gene3D" id="3.40.50.300">
    <property type="entry name" value="P-loop containing nucleotide triphosphate hydrolases"/>
    <property type="match status" value="1"/>
</dbReference>
<dbReference type="InterPro" id="IPR027417">
    <property type="entry name" value="P-loop_NTPase"/>
</dbReference>
<organism evidence="1 2">
    <name type="scientific">Fuerstiella marisgermanici</name>
    <dbReference type="NCBI Taxonomy" id="1891926"/>
    <lineage>
        <taxon>Bacteria</taxon>
        <taxon>Pseudomonadati</taxon>
        <taxon>Planctomycetota</taxon>
        <taxon>Planctomycetia</taxon>
        <taxon>Planctomycetales</taxon>
        <taxon>Planctomycetaceae</taxon>
        <taxon>Fuerstiella</taxon>
    </lineage>
</organism>
<name>A0A1P8W910_9PLAN</name>
<gene>
    <name evidence="1" type="ORF">Fuma_00131</name>
</gene>
<accession>A0A1P8W910</accession>
<dbReference type="InterPro" id="IPR017101">
    <property type="entry name" value="P-loop_ATP/GTP-bd_All4644_prd"/>
</dbReference>
<dbReference type="OrthoDB" id="8564590at2"/>
<dbReference type="PANTHER" id="PTHR12083">
    <property type="entry name" value="BIFUNCTIONAL POLYNUCLEOTIDE PHOSPHATASE/KINASE"/>
    <property type="match status" value="1"/>
</dbReference>
<keyword evidence="1" id="KW-0808">Transferase</keyword>
<dbReference type="GO" id="GO:0046403">
    <property type="term" value="F:polynucleotide 3'-phosphatase activity"/>
    <property type="evidence" value="ECO:0007669"/>
    <property type="project" value="TreeGrafter"/>
</dbReference>
<dbReference type="GO" id="GO:0003690">
    <property type="term" value="F:double-stranded DNA binding"/>
    <property type="evidence" value="ECO:0007669"/>
    <property type="project" value="TreeGrafter"/>
</dbReference>
<dbReference type="STRING" id="1891926.Fuma_00131"/>
<protein>
    <submittedName>
        <fullName evidence="1">Polynucleotide kinase</fullName>
    </submittedName>
</protein>
<dbReference type="Pfam" id="PF13671">
    <property type="entry name" value="AAA_33"/>
    <property type="match status" value="1"/>
</dbReference>
<dbReference type="Proteomes" id="UP000187735">
    <property type="component" value="Chromosome"/>
</dbReference>
<dbReference type="PANTHER" id="PTHR12083:SF9">
    <property type="entry name" value="BIFUNCTIONAL POLYNUCLEOTIDE PHOSPHATASE_KINASE"/>
    <property type="match status" value="1"/>
</dbReference>
<keyword evidence="2" id="KW-1185">Reference proteome</keyword>
<keyword evidence="1" id="KW-0418">Kinase</keyword>
<sequence>MEAVVFIGLQASGKSSFFKERFFSTHVRISLDLLRTRNRERRLLAACLETQQPFVIDNTNPTREERAKYIDVAKTAKYSVVGIYFRSKAEECLTRNQQRTGPVPEVGILSTATKLELPTFKEGFDALKYVRLTEDGFVVEEWNDEI</sequence>
<dbReference type="AlphaFoldDB" id="A0A1P8W910"/>
<dbReference type="RefSeq" id="WP_077022426.1">
    <property type="nucleotide sequence ID" value="NZ_CP017641.1"/>
</dbReference>
<reference evidence="1 2" key="1">
    <citation type="journal article" date="2016" name="Front. Microbiol.">
        <title>Fuerstia marisgermanicae gen. nov., sp. nov., an Unusual Member of the Phylum Planctomycetes from the German Wadden Sea.</title>
        <authorList>
            <person name="Kohn T."/>
            <person name="Heuer A."/>
            <person name="Jogler M."/>
            <person name="Vollmers J."/>
            <person name="Boedeker C."/>
            <person name="Bunk B."/>
            <person name="Rast P."/>
            <person name="Borchert D."/>
            <person name="Glockner I."/>
            <person name="Freese H.M."/>
            <person name="Klenk H.P."/>
            <person name="Overmann J."/>
            <person name="Kaster A.K."/>
            <person name="Rohde M."/>
            <person name="Wiegand S."/>
            <person name="Jogler C."/>
        </authorList>
    </citation>
    <scope>NUCLEOTIDE SEQUENCE [LARGE SCALE GENOMIC DNA]</scope>
    <source>
        <strain evidence="1 2">NH11</strain>
    </source>
</reference>
<dbReference type="KEGG" id="fmr:Fuma_00131"/>
<dbReference type="GO" id="GO:0006281">
    <property type="term" value="P:DNA repair"/>
    <property type="evidence" value="ECO:0007669"/>
    <property type="project" value="TreeGrafter"/>
</dbReference>
<evidence type="ECO:0000313" key="1">
    <source>
        <dbReference type="EMBL" id="APZ90552.1"/>
    </source>
</evidence>